<name>V5GD50_BYSSN</name>
<evidence type="ECO:0000313" key="3">
    <source>
        <dbReference type="EMBL" id="GAD99991.1"/>
    </source>
</evidence>
<keyword evidence="4" id="KW-1185">Reference proteome</keyword>
<dbReference type="Proteomes" id="UP000018001">
    <property type="component" value="Unassembled WGS sequence"/>
</dbReference>
<feature type="region of interest" description="Disordered" evidence="1">
    <location>
        <begin position="113"/>
        <end position="157"/>
    </location>
</feature>
<organism evidence="3 4">
    <name type="scientific">Byssochlamys spectabilis (strain No. 5 / NBRC 109023)</name>
    <name type="common">Paecilomyces variotii</name>
    <dbReference type="NCBI Taxonomy" id="1356009"/>
    <lineage>
        <taxon>Eukaryota</taxon>
        <taxon>Fungi</taxon>
        <taxon>Dikarya</taxon>
        <taxon>Ascomycota</taxon>
        <taxon>Pezizomycotina</taxon>
        <taxon>Eurotiomycetes</taxon>
        <taxon>Eurotiomycetidae</taxon>
        <taxon>Eurotiales</taxon>
        <taxon>Thermoascaceae</taxon>
        <taxon>Paecilomyces</taxon>
    </lineage>
</organism>
<dbReference type="eggNOG" id="ENOG502TESY">
    <property type="taxonomic scope" value="Eukaryota"/>
</dbReference>
<dbReference type="HOGENOM" id="CLU_729569_0_0_1"/>
<proteinExistence type="predicted"/>
<evidence type="ECO:0000259" key="2">
    <source>
        <dbReference type="PROSITE" id="PS50879"/>
    </source>
</evidence>
<feature type="domain" description="RNase H type-1" evidence="2">
    <location>
        <begin position="204"/>
        <end position="354"/>
    </location>
</feature>
<evidence type="ECO:0000256" key="1">
    <source>
        <dbReference type="SAM" id="MobiDB-lite"/>
    </source>
</evidence>
<dbReference type="InterPro" id="IPR002156">
    <property type="entry name" value="RNaseH_domain"/>
</dbReference>
<comment type="caution">
    <text evidence="3">The sequence shown here is derived from an EMBL/GenBank/DDBJ whole genome shotgun (WGS) entry which is preliminary data.</text>
</comment>
<accession>V5GD50</accession>
<dbReference type="CDD" id="cd09276">
    <property type="entry name" value="Rnase_HI_RT_non_LTR"/>
    <property type="match status" value="1"/>
</dbReference>
<dbReference type="OrthoDB" id="3548481at2759"/>
<evidence type="ECO:0000313" key="4">
    <source>
        <dbReference type="Proteomes" id="UP000018001"/>
    </source>
</evidence>
<dbReference type="Gene3D" id="3.30.420.10">
    <property type="entry name" value="Ribonuclease H-like superfamily/Ribonuclease H"/>
    <property type="match status" value="1"/>
</dbReference>
<dbReference type="AlphaFoldDB" id="V5GD50"/>
<dbReference type="InParanoid" id="V5GD50"/>
<dbReference type="Pfam" id="PF00075">
    <property type="entry name" value="RNase_H"/>
    <property type="match status" value="1"/>
</dbReference>
<dbReference type="GO" id="GO:0004523">
    <property type="term" value="F:RNA-DNA hybrid ribonuclease activity"/>
    <property type="evidence" value="ECO:0007669"/>
    <property type="project" value="InterPro"/>
</dbReference>
<dbReference type="GO" id="GO:0003676">
    <property type="term" value="F:nucleic acid binding"/>
    <property type="evidence" value="ECO:0007669"/>
    <property type="project" value="InterPro"/>
</dbReference>
<feature type="compositionally biased region" description="Basic and acidic residues" evidence="1">
    <location>
        <begin position="126"/>
        <end position="145"/>
    </location>
</feature>
<dbReference type="SUPFAM" id="SSF53098">
    <property type="entry name" value="Ribonuclease H-like"/>
    <property type="match status" value="1"/>
</dbReference>
<dbReference type="InterPro" id="IPR012337">
    <property type="entry name" value="RNaseH-like_sf"/>
</dbReference>
<gene>
    <name evidence="3" type="ORF">PVAR5_8722</name>
</gene>
<sequence>MISHDCSNTMDIDPADVQIFLEFIERAALEATETRLRVCDPAIANNNRLVSGPDTTNAIATEAGSKSSVATAPEFISITEGLPPLLVSHNTKSLALTPIRQRHRISKPLKKWVSRLSKTNHPGGKARLDSTSRRDPESKQRCKDAKKQRKIQKRLEASTAPSCVVTGSKLPDPLPRMADVVWIRDRETALCRAMQNEQSLRPKIGQRGVFWTDGSRLHDGRAGAAVAYHVLSEEGSYEWTGTAYHFCPCRLPLNSDDVELYAISVALEIALAQADSRDPVVIFSDSHTALQFVRDWRTFDDMSHHFSRVAGADVLRRLADLQSANVEVRFEWVPGHSGVLGNTIADKMAKHAAENGHGPEGICRTEVAISPILSMMMRG</sequence>
<dbReference type="PROSITE" id="PS50879">
    <property type="entry name" value="RNASE_H_1"/>
    <property type="match status" value="1"/>
</dbReference>
<dbReference type="InterPro" id="IPR036397">
    <property type="entry name" value="RNaseH_sf"/>
</dbReference>
<reference evidence="4" key="1">
    <citation type="journal article" date="2014" name="Genome Announc.">
        <title>Draft genome sequence of the formaldehyde-resistant fungus Byssochlamys spectabilis No. 5 (anamorph Paecilomyces variotii No. 5) (NBRC109023).</title>
        <authorList>
            <person name="Oka T."/>
            <person name="Ekino K."/>
            <person name="Fukuda K."/>
            <person name="Nomura Y."/>
        </authorList>
    </citation>
    <scope>NUCLEOTIDE SEQUENCE [LARGE SCALE GENOMIC DNA]</scope>
    <source>
        <strain evidence="4">No. 5 / NBRC 109023</strain>
    </source>
</reference>
<dbReference type="EMBL" id="BAUL01000345">
    <property type="protein sequence ID" value="GAD99991.1"/>
    <property type="molecule type" value="Genomic_DNA"/>
</dbReference>
<protein>
    <recommendedName>
        <fullName evidence="2">RNase H type-1 domain-containing protein</fullName>
    </recommendedName>
</protein>